<sequence>GCVPPAETPLAQSSSKGLFQGGLSSALKRGLREGAASIPIASFGAGLLGDAASERGEVVGSLKLPIGRRMACSGQDAGAGDAASWARLLEGGSNQREKGSLLIELAAQLPQPPASAAWESVVAAAPTAGVTATPGAASEFRGSAPSALSAERLEAVPSGTCDPALHALTPRSDASESGASERTSCAASDSAASAERPGSTGSTALPRGQEPEDEFAASEGALSQGSSTKAMVEQLLLGREAPARPRASPAQWRSSAVDSGATESEAFSGGSCCSSELNIFNINHPASSSVG</sequence>
<name>A0A813J0E1_POLGL</name>
<organism evidence="2 3">
    <name type="scientific">Polarella glacialis</name>
    <name type="common">Dinoflagellate</name>
    <dbReference type="NCBI Taxonomy" id="89957"/>
    <lineage>
        <taxon>Eukaryota</taxon>
        <taxon>Sar</taxon>
        <taxon>Alveolata</taxon>
        <taxon>Dinophyceae</taxon>
        <taxon>Suessiales</taxon>
        <taxon>Suessiaceae</taxon>
        <taxon>Polarella</taxon>
    </lineage>
</organism>
<feature type="compositionally biased region" description="Low complexity" evidence="1">
    <location>
        <begin position="184"/>
        <end position="194"/>
    </location>
</feature>
<feature type="non-terminal residue" evidence="2">
    <location>
        <position position="1"/>
    </location>
</feature>
<comment type="caution">
    <text evidence="2">The sequence shown here is derived from an EMBL/GenBank/DDBJ whole genome shotgun (WGS) entry which is preliminary data.</text>
</comment>
<accession>A0A813J0E1</accession>
<feature type="non-terminal residue" evidence="2">
    <location>
        <position position="291"/>
    </location>
</feature>
<reference evidence="2" key="1">
    <citation type="submission" date="2021-02" db="EMBL/GenBank/DDBJ databases">
        <authorList>
            <person name="Dougan E. K."/>
            <person name="Rhodes N."/>
            <person name="Thang M."/>
            <person name="Chan C."/>
        </authorList>
    </citation>
    <scope>NUCLEOTIDE SEQUENCE</scope>
</reference>
<dbReference type="Proteomes" id="UP000626109">
    <property type="component" value="Unassembled WGS sequence"/>
</dbReference>
<dbReference type="EMBL" id="CAJNNW010021636">
    <property type="protein sequence ID" value="CAE8668281.1"/>
    <property type="molecule type" value="Genomic_DNA"/>
</dbReference>
<proteinExistence type="predicted"/>
<gene>
    <name evidence="2" type="ORF">PGLA2088_LOCUS16870</name>
</gene>
<feature type="compositionally biased region" description="Low complexity" evidence="1">
    <location>
        <begin position="244"/>
        <end position="256"/>
    </location>
</feature>
<evidence type="ECO:0000256" key="1">
    <source>
        <dbReference type="SAM" id="MobiDB-lite"/>
    </source>
</evidence>
<dbReference type="AlphaFoldDB" id="A0A813J0E1"/>
<feature type="region of interest" description="Disordered" evidence="1">
    <location>
        <begin position="161"/>
        <end position="271"/>
    </location>
</feature>
<protein>
    <submittedName>
        <fullName evidence="2">Uncharacterized protein</fullName>
    </submittedName>
</protein>
<evidence type="ECO:0000313" key="2">
    <source>
        <dbReference type="EMBL" id="CAE8668281.1"/>
    </source>
</evidence>
<evidence type="ECO:0000313" key="3">
    <source>
        <dbReference type="Proteomes" id="UP000626109"/>
    </source>
</evidence>